<feature type="region of interest" description="Disordered" evidence="1">
    <location>
        <begin position="1"/>
        <end position="141"/>
    </location>
</feature>
<accession>A0A833Z6Y1</accession>
<evidence type="ECO:0000313" key="2">
    <source>
        <dbReference type="EMBL" id="KAF6088515.1"/>
    </source>
</evidence>
<evidence type="ECO:0000256" key="1">
    <source>
        <dbReference type="SAM" id="MobiDB-lite"/>
    </source>
</evidence>
<feature type="compositionally biased region" description="Low complexity" evidence="1">
    <location>
        <begin position="112"/>
        <end position="132"/>
    </location>
</feature>
<feature type="compositionally biased region" description="Low complexity" evidence="1">
    <location>
        <begin position="95"/>
        <end position="104"/>
    </location>
</feature>
<comment type="caution">
    <text evidence="2">The sequence shown here is derived from an EMBL/GenBank/DDBJ whole genome shotgun (WGS) entry which is preliminary data.</text>
</comment>
<dbReference type="Proteomes" id="UP000664940">
    <property type="component" value="Unassembled WGS sequence"/>
</dbReference>
<name>A0A833Z6Y1_9CHIR</name>
<gene>
    <name evidence="2" type="ORF">HJG60_008338</name>
</gene>
<feature type="compositionally biased region" description="Polar residues" evidence="1">
    <location>
        <begin position="11"/>
        <end position="22"/>
    </location>
</feature>
<protein>
    <submittedName>
        <fullName evidence="2">Uncharacterized protein</fullName>
    </submittedName>
</protein>
<feature type="compositionally biased region" description="Gly residues" evidence="1">
    <location>
        <begin position="45"/>
        <end position="55"/>
    </location>
</feature>
<organism evidence="2 3">
    <name type="scientific">Phyllostomus discolor</name>
    <name type="common">pale spear-nosed bat</name>
    <dbReference type="NCBI Taxonomy" id="89673"/>
    <lineage>
        <taxon>Eukaryota</taxon>
        <taxon>Metazoa</taxon>
        <taxon>Chordata</taxon>
        <taxon>Craniata</taxon>
        <taxon>Vertebrata</taxon>
        <taxon>Euteleostomi</taxon>
        <taxon>Mammalia</taxon>
        <taxon>Eutheria</taxon>
        <taxon>Laurasiatheria</taxon>
        <taxon>Chiroptera</taxon>
        <taxon>Yangochiroptera</taxon>
        <taxon>Phyllostomidae</taxon>
        <taxon>Phyllostominae</taxon>
        <taxon>Phyllostomus</taxon>
    </lineage>
</organism>
<dbReference type="AlphaFoldDB" id="A0A833Z6Y1"/>
<sequence length="141" mass="14380">MANGPGCRLVFSTSALAGSASDTKPEVPPLPERKTEGRGTQFREGGMGFRAGGVRPGRATEGPRASSSRPSHRRRPSLITPPLRPLSIENPEGNAGEADALAGAEGRGGLPAPGRCPRPGRGPRDAGALGALTCSGSRPFC</sequence>
<reference evidence="2 3" key="1">
    <citation type="journal article" date="2020" name="Nature">
        <title>Six reference-quality genomes reveal evolution of bat adaptations.</title>
        <authorList>
            <person name="Jebb D."/>
            <person name="Huang Z."/>
            <person name="Pippel M."/>
            <person name="Hughes G.M."/>
            <person name="Lavrichenko K."/>
            <person name="Devanna P."/>
            <person name="Winkler S."/>
            <person name="Jermiin L.S."/>
            <person name="Skirmuntt E.C."/>
            <person name="Katzourakis A."/>
            <person name="Burkitt-Gray L."/>
            <person name="Ray D.A."/>
            <person name="Sullivan K.A.M."/>
            <person name="Roscito J.G."/>
            <person name="Kirilenko B.M."/>
            <person name="Davalos L.M."/>
            <person name="Corthals A.P."/>
            <person name="Power M.L."/>
            <person name="Jones G."/>
            <person name="Ransome R.D."/>
            <person name="Dechmann D.K.N."/>
            <person name="Locatelli A.G."/>
            <person name="Puechmaille S.J."/>
            <person name="Fedrigo O."/>
            <person name="Jarvis E.D."/>
            <person name="Hiller M."/>
            <person name="Vernes S.C."/>
            <person name="Myers E.W."/>
            <person name="Teeling E.C."/>
        </authorList>
    </citation>
    <scope>NUCLEOTIDE SEQUENCE [LARGE SCALE GENOMIC DNA]</scope>
    <source>
        <strain evidence="2">Bat1K_MPI-CBG_1</strain>
    </source>
</reference>
<proteinExistence type="predicted"/>
<evidence type="ECO:0000313" key="3">
    <source>
        <dbReference type="Proteomes" id="UP000664940"/>
    </source>
</evidence>
<dbReference type="EMBL" id="JABVXQ010000010">
    <property type="protein sequence ID" value="KAF6088515.1"/>
    <property type="molecule type" value="Genomic_DNA"/>
</dbReference>